<dbReference type="Gene3D" id="3.30.70.920">
    <property type="match status" value="1"/>
</dbReference>
<dbReference type="HAMAP" id="MF_02200">
    <property type="entry name" value="NapD"/>
    <property type="match status" value="1"/>
</dbReference>
<sequence length="82" mass="8923">MKHEAWHVSSAVVSVIPGRMPAVLNALSGHRNVEVHGRDERRIVVTIEGRSSGELGQKLSEINLIDGVLGANMVFEHAEKAE</sequence>
<name>A0ABU3EKQ4_9RHOB</name>
<comment type="subcellular location">
    <subcellularLocation>
        <location evidence="1 4">Cytoplasm</location>
    </subcellularLocation>
</comment>
<comment type="subunit">
    <text evidence="4">Interacts with the cytoplasmic NapA precursor.</text>
</comment>
<dbReference type="EMBL" id="JAVRQI010000030">
    <property type="protein sequence ID" value="MDT1064671.1"/>
    <property type="molecule type" value="Genomic_DNA"/>
</dbReference>
<organism evidence="5 6">
    <name type="scientific">Paracoccus broussonetiae</name>
    <dbReference type="NCBI Taxonomy" id="3075834"/>
    <lineage>
        <taxon>Bacteria</taxon>
        <taxon>Pseudomonadati</taxon>
        <taxon>Pseudomonadota</taxon>
        <taxon>Alphaproteobacteria</taxon>
        <taxon>Rhodobacterales</taxon>
        <taxon>Paracoccaceae</taxon>
        <taxon>Paracoccus</taxon>
    </lineage>
</organism>
<comment type="function">
    <text evidence="4">Chaperone for NapA, the catalytic subunit of the periplasmic nitrate reductase. It binds directly and specifically to the twin-arginine signal peptide of NapA, preventing premature interaction with the Tat translocase and premature export.</text>
</comment>
<evidence type="ECO:0000256" key="1">
    <source>
        <dbReference type="ARBA" id="ARBA00004496"/>
    </source>
</evidence>
<keyword evidence="3 4" id="KW-0143">Chaperone</keyword>
<evidence type="ECO:0000256" key="2">
    <source>
        <dbReference type="ARBA" id="ARBA00022490"/>
    </source>
</evidence>
<comment type="similarity">
    <text evidence="4">Belongs to the NapD family.</text>
</comment>
<dbReference type="Pfam" id="PF03927">
    <property type="entry name" value="NapD"/>
    <property type="match status" value="1"/>
</dbReference>
<keyword evidence="2 4" id="KW-0963">Cytoplasm</keyword>
<comment type="caution">
    <text evidence="5">The sequence shown here is derived from an EMBL/GenBank/DDBJ whole genome shotgun (WGS) entry which is preliminary data.</text>
</comment>
<dbReference type="InterPro" id="IPR005623">
    <property type="entry name" value="Chaperone_NapD_NO3_reduct"/>
</dbReference>
<dbReference type="RefSeq" id="WP_311761752.1">
    <property type="nucleotide sequence ID" value="NZ_JAVRQI010000030.1"/>
</dbReference>
<evidence type="ECO:0000313" key="6">
    <source>
        <dbReference type="Proteomes" id="UP001251085"/>
    </source>
</evidence>
<dbReference type="Proteomes" id="UP001251085">
    <property type="component" value="Unassembled WGS sequence"/>
</dbReference>
<evidence type="ECO:0000256" key="3">
    <source>
        <dbReference type="ARBA" id="ARBA00023186"/>
    </source>
</evidence>
<dbReference type="PANTHER" id="PTHR38603:SF1">
    <property type="entry name" value="CHAPERONE NAPD"/>
    <property type="match status" value="1"/>
</dbReference>
<accession>A0ABU3EKQ4</accession>
<keyword evidence="6" id="KW-1185">Reference proteome</keyword>
<gene>
    <name evidence="4" type="primary">napD</name>
    <name evidence="5" type="ORF">RM190_22640</name>
</gene>
<reference evidence="6" key="1">
    <citation type="submission" date="2023-07" db="EMBL/GenBank/DDBJ databases">
        <title>Characterization of two Paracoccaceae strains isolated from Phycosphere and proposal of Xinfangfangia lacusdiani sp. nov.</title>
        <authorList>
            <person name="Deng Y."/>
            <person name="Zhang Y.Q."/>
        </authorList>
    </citation>
    <scope>NUCLEOTIDE SEQUENCE [LARGE SCALE GENOMIC DNA]</scope>
    <source>
        <strain evidence="6">CPCC 101403</strain>
    </source>
</reference>
<evidence type="ECO:0000313" key="5">
    <source>
        <dbReference type="EMBL" id="MDT1064671.1"/>
    </source>
</evidence>
<evidence type="ECO:0000256" key="4">
    <source>
        <dbReference type="HAMAP-Rule" id="MF_02200"/>
    </source>
</evidence>
<dbReference type="PANTHER" id="PTHR38603">
    <property type="entry name" value="CHAPERONE NAPD"/>
    <property type="match status" value="1"/>
</dbReference>
<protein>
    <recommendedName>
        <fullName evidence="4">Chaperone NapD</fullName>
    </recommendedName>
    <alternativeName>
        <fullName evidence="4">NapA signal peptide-binding chaperone NapD</fullName>
    </alternativeName>
</protein>
<proteinExistence type="inferred from homology"/>